<keyword evidence="7" id="KW-0464">Manganese</keyword>
<reference evidence="9" key="1">
    <citation type="journal article" date="2014" name="Front. Microbiol.">
        <title>High frequency of phylogenetically diverse reductive dehalogenase-homologous genes in deep subseafloor sedimentary metagenomes.</title>
        <authorList>
            <person name="Kawai M."/>
            <person name="Futagami T."/>
            <person name="Toyoda A."/>
            <person name="Takaki Y."/>
            <person name="Nishi S."/>
            <person name="Hori S."/>
            <person name="Arai W."/>
            <person name="Tsubouchi T."/>
            <person name="Morono Y."/>
            <person name="Uchiyama I."/>
            <person name="Ito T."/>
            <person name="Fujiyama A."/>
            <person name="Inagaki F."/>
            <person name="Takami H."/>
        </authorList>
    </citation>
    <scope>NUCLEOTIDE SEQUENCE</scope>
    <source>
        <strain evidence="9">Expedition CK06-06</strain>
    </source>
</reference>
<dbReference type="AlphaFoldDB" id="X0X9J8"/>
<proteinExistence type="predicted"/>
<dbReference type="Pfam" id="PF01139">
    <property type="entry name" value="RtcB"/>
    <property type="match status" value="1"/>
</dbReference>
<name>X0X9J8_9ZZZZ</name>
<sequence>KAVTKYGIKLPDRELVCAPFDSPEGRDYFAAMAGAANYAWANRQVLAHRVRRILDDVLAGLVKDRELTLVYDVTHNIAKLEEHPIDGKPTKLVIHRKGATRAFGPGMEGLPANYREVGQPVLIPGDMGTASYVLVGTAKAMEKTFGTSCHGAGRVMSRRAAKRKIRGQELAKELRSQGIIVRSGSMAGLAEEAPAAYKDVDRVVNVVHSLGIARKVARVVPLGVIKG</sequence>
<comment type="caution">
    <text evidence="9">The sequence shown here is derived from an EMBL/GenBank/DDBJ whole genome shotgun (WGS) entry which is preliminary data.</text>
</comment>
<evidence type="ECO:0000256" key="8">
    <source>
        <dbReference type="ARBA" id="ARBA00047746"/>
    </source>
</evidence>
<keyword evidence="6" id="KW-0342">GTP-binding</keyword>
<accession>X0X9J8</accession>
<dbReference type="EC" id="6.5.1.8" evidence="2"/>
<dbReference type="GO" id="GO:0003972">
    <property type="term" value="F:RNA ligase (ATP) activity"/>
    <property type="evidence" value="ECO:0007669"/>
    <property type="project" value="TreeGrafter"/>
</dbReference>
<feature type="non-terminal residue" evidence="9">
    <location>
        <position position="1"/>
    </location>
</feature>
<keyword evidence="4" id="KW-0479">Metal-binding</keyword>
<evidence type="ECO:0000313" key="9">
    <source>
        <dbReference type="EMBL" id="GAG33348.1"/>
    </source>
</evidence>
<comment type="cofactor">
    <cofactor evidence="1">
        <name>Mn(2+)</name>
        <dbReference type="ChEBI" id="CHEBI:29035"/>
    </cofactor>
</comment>
<keyword evidence="5" id="KW-0547">Nucleotide-binding</keyword>
<comment type="catalytic activity">
    <reaction evidence="8">
        <text>a 3'-end 3'-phospho-ribonucleotide-RNA + a 5'-end dephospho-ribonucleoside-RNA + GTP = a ribonucleotidyl-ribonucleotide-RNA + GMP + diphosphate</text>
        <dbReference type="Rhea" id="RHEA:68076"/>
        <dbReference type="Rhea" id="RHEA-COMP:10463"/>
        <dbReference type="Rhea" id="RHEA-COMP:13936"/>
        <dbReference type="Rhea" id="RHEA-COMP:17355"/>
        <dbReference type="ChEBI" id="CHEBI:33019"/>
        <dbReference type="ChEBI" id="CHEBI:37565"/>
        <dbReference type="ChEBI" id="CHEBI:58115"/>
        <dbReference type="ChEBI" id="CHEBI:83062"/>
        <dbReference type="ChEBI" id="CHEBI:138284"/>
        <dbReference type="ChEBI" id="CHEBI:173118"/>
        <dbReference type="EC" id="6.5.1.8"/>
    </reaction>
</comment>
<evidence type="ECO:0000256" key="3">
    <source>
        <dbReference type="ARBA" id="ARBA00022598"/>
    </source>
</evidence>
<dbReference type="PANTHER" id="PTHR11118">
    <property type="entry name" value="RNA-SPLICING LIGASE RTCB HOMOLOG"/>
    <property type="match status" value="1"/>
</dbReference>
<dbReference type="GO" id="GO:0005525">
    <property type="term" value="F:GTP binding"/>
    <property type="evidence" value="ECO:0007669"/>
    <property type="project" value="UniProtKB-KW"/>
</dbReference>
<dbReference type="InterPro" id="IPR036025">
    <property type="entry name" value="RtcB-like_sf"/>
</dbReference>
<dbReference type="Gene3D" id="3.90.1860.10">
    <property type="entry name" value="tRNA-splicing ligase RtcB"/>
    <property type="match status" value="1"/>
</dbReference>
<keyword evidence="3" id="KW-0436">Ligase</keyword>
<dbReference type="PANTHER" id="PTHR11118:SF1">
    <property type="entry name" value="RNA-SPLICING LIGASE RTCB HOMOLOG"/>
    <property type="match status" value="1"/>
</dbReference>
<evidence type="ECO:0000256" key="6">
    <source>
        <dbReference type="ARBA" id="ARBA00023134"/>
    </source>
</evidence>
<evidence type="ECO:0000256" key="7">
    <source>
        <dbReference type="ARBA" id="ARBA00023211"/>
    </source>
</evidence>
<dbReference type="EMBL" id="BARS01044175">
    <property type="protein sequence ID" value="GAG33348.1"/>
    <property type="molecule type" value="Genomic_DNA"/>
</dbReference>
<dbReference type="GO" id="GO:0046872">
    <property type="term" value="F:metal ion binding"/>
    <property type="evidence" value="ECO:0007669"/>
    <property type="project" value="UniProtKB-KW"/>
</dbReference>
<organism evidence="9">
    <name type="scientific">marine sediment metagenome</name>
    <dbReference type="NCBI Taxonomy" id="412755"/>
    <lineage>
        <taxon>unclassified sequences</taxon>
        <taxon>metagenomes</taxon>
        <taxon>ecological metagenomes</taxon>
    </lineage>
</organism>
<dbReference type="SUPFAM" id="SSF103365">
    <property type="entry name" value="Hypothetical protein PH1602"/>
    <property type="match status" value="1"/>
</dbReference>
<evidence type="ECO:0000256" key="2">
    <source>
        <dbReference type="ARBA" id="ARBA00012726"/>
    </source>
</evidence>
<evidence type="ECO:0000256" key="1">
    <source>
        <dbReference type="ARBA" id="ARBA00001936"/>
    </source>
</evidence>
<evidence type="ECO:0000256" key="5">
    <source>
        <dbReference type="ARBA" id="ARBA00022741"/>
    </source>
</evidence>
<dbReference type="GO" id="GO:0006396">
    <property type="term" value="P:RNA processing"/>
    <property type="evidence" value="ECO:0007669"/>
    <property type="project" value="InterPro"/>
</dbReference>
<protein>
    <recommendedName>
        <fullName evidence="2">3'-phosphate/5'-hydroxy nucleic acid ligase</fullName>
        <ecNumber evidence="2">6.5.1.8</ecNumber>
    </recommendedName>
</protein>
<gene>
    <name evidence="9" type="ORF">S01H1_66783</name>
</gene>
<dbReference type="GO" id="GO:0170057">
    <property type="term" value="F:RNA ligase (GTP) activity"/>
    <property type="evidence" value="ECO:0007669"/>
    <property type="project" value="UniProtKB-EC"/>
</dbReference>
<evidence type="ECO:0000256" key="4">
    <source>
        <dbReference type="ARBA" id="ARBA00022723"/>
    </source>
</evidence>
<dbReference type="InterPro" id="IPR001233">
    <property type="entry name" value="RtcB"/>
</dbReference>